<reference evidence="2 3" key="1">
    <citation type="submission" date="2011-10" db="EMBL/GenBank/DDBJ databases">
        <title>Genome sequence of Gluconobacter morbifer G707, isolated from Drosophila gut.</title>
        <authorList>
            <person name="Lee W.-J."/>
            <person name="Kim E.-K."/>
        </authorList>
    </citation>
    <scope>NUCLEOTIDE SEQUENCE [LARGE SCALE GENOMIC DNA]</scope>
    <source>
        <strain evidence="2 3">G707</strain>
    </source>
</reference>
<dbReference type="GO" id="GO:0005506">
    <property type="term" value="F:iron ion binding"/>
    <property type="evidence" value="ECO:0007669"/>
    <property type="project" value="TreeGrafter"/>
</dbReference>
<dbReference type="NCBIfam" id="TIGR00049">
    <property type="entry name" value="iron-sulfur cluster assembly accessory protein"/>
    <property type="match status" value="1"/>
</dbReference>
<dbReference type="GO" id="GO:0016226">
    <property type="term" value="P:iron-sulfur cluster assembly"/>
    <property type="evidence" value="ECO:0007669"/>
    <property type="project" value="InterPro"/>
</dbReference>
<proteinExistence type="predicted"/>
<dbReference type="AlphaFoldDB" id="G6XG36"/>
<sequence length="200" mass="21638">MSRRAKERRFQPDHDVILRQRSQGATAPFPDGFLYPPLRSRILSPYNQDHSRPALTDCSGTSFAFLRRIGTALGPRRAGITVRSRPMTDTPAFSLSPSAAARIVEIVSAQPDPAELALRVSVLAGGCNGFQYQFKLDRDTGPEDVVIERDGAKVLVDATSLELLEGAQLEFVDKLMGAHFTITNPNAASSCGCGTSFSLA</sequence>
<dbReference type="InterPro" id="IPR000361">
    <property type="entry name" value="ATAP_core_dom"/>
</dbReference>
<dbReference type="PROSITE" id="PS01152">
    <property type="entry name" value="HESB"/>
    <property type="match status" value="1"/>
</dbReference>
<dbReference type="Pfam" id="PF01521">
    <property type="entry name" value="Fe-S_biosyn"/>
    <property type="match status" value="1"/>
</dbReference>
<comment type="caution">
    <text evidence="2">The sequence shown here is derived from an EMBL/GenBank/DDBJ whole genome shotgun (WGS) entry which is preliminary data.</text>
</comment>
<feature type="domain" description="Core" evidence="1">
    <location>
        <begin position="94"/>
        <end position="194"/>
    </location>
</feature>
<dbReference type="Proteomes" id="UP000004949">
    <property type="component" value="Unassembled WGS sequence"/>
</dbReference>
<dbReference type="PANTHER" id="PTHR43011:SF1">
    <property type="entry name" value="IRON-SULFUR CLUSTER ASSEMBLY 2 HOMOLOG, MITOCHONDRIAL"/>
    <property type="match status" value="1"/>
</dbReference>
<name>G6XG36_9PROT</name>
<dbReference type="PATRIC" id="fig|1088869.3.peg.458"/>
<dbReference type="SUPFAM" id="SSF89360">
    <property type="entry name" value="HesB-like domain"/>
    <property type="match status" value="1"/>
</dbReference>
<gene>
    <name evidence="2" type="ORF">GMO_04510</name>
</gene>
<dbReference type="Gene3D" id="2.60.300.12">
    <property type="entry name" value="HesB-like domain"/>
    <property type="match status" value="1"/>
</dbReference>
<protein>
    <submittedName>
        <fullName evidence="2">HesB family protein</fullName>
    </submittedName>
</protein>
<dbReference type="InterPro" id="IPR016092">
    <property type="entry name" value="ATAP"/>
</dbReference>
<dbReference type="GO" id="GO:0051537">
    <property type="term" value="F:2 iron, 2 sulfur cluster binding"/>
    <property type="evidence" value="ECO:0007669"/>
    <property type="project" value="TreeGrafter"/>
</dbReference>
<accession>G6XG36</accession>
<dbReference type="InterPro" id="IPR017870">
    <property type="entry name" value="FeS_cluster_insertion_CS"/>
</dbReference>
<organism evidence="2 3">
    <name type="scientific">Gluconobacter morbifer G707</name>
    <dbReference type="NCBI Taxonomy" id="1088869"/>
    <lineage>
        <taxon>Bacteria</taxon>
        <taxon>Pseudomonadati</taxon>
        <taxon>Pseudomonadota</taxon>
        <taxon>Alphaproteobacteria</taxon>
        <taxon>Acetobacterales</taxon>
        <taxon>Acetobacteraceae</taxon>
        <taxon>Gluconobacter</taxon>
    </lineage>
</organism>
<evidence type="ECO:0000313" key="3">
    <source>
        <dbReference type="Proteomes" id="UP000004949"/>
    </source>
</evidence>
<evidence type="ECO:0000313" key="2">
    <source>
        <dbReference type="EMBL" id="EHH69144.1"/>
    </source>
</evidence>
<dbReference type="STRING" id="1088869.GMO_04510"/>
<dbReference type="PANTHER" id="PTHR43011">
    <property type="entry name" value="IRON-SULFUR CLUSTER ASSEMBLY 2 HOMOLOG, MITOCHONDRIAL"/>
    <property type="match status" value="1"/>
</dbReference>
<dbReference type="GO" id="GO:0051539">
    <property type="term" value="F:4 iron, 4 sulfur cluster binding"/>
    <property type="evidence" value="ECO:0007669"/>
    <property type="project" value="TreeGrafter"/>
</dbReference>
<dbReference type="eggNOG" id="COG0316">
    <property type="taxonomic scope" value="Bacteria"/>
</dbReference>
<evidence type="ECO:0000259" key="1">
    <source>
        <dbReference type="Pfam" id="PF01521"/>
    </source>
</evidence>
<dbReference type="EMBL" id="AGQV01000001">
    <property type="protein sequence ID" value="EHH69144.1"/>
    <property type="molecule type" value="Genomic_DNA"/>
</dbReference>
<dbReference type="InterPro" id="IPR035903">
    <property type="entry name" value="HesB-like_dom_sf"/>
</dbReference>
<keyword evidence="3" id="KW-1185">Reference proteome</keyword>